<reference evidence="2" key="1">
    <citation type="journal article" date="2021" name="bioRxiv">
        <title>Whole Genome Assembly and Annotation of Northern Wild Rice, Zizania palustris L., Supports a Whole Genome Duplication in the Zizania Genus.</title>
        <authorList>
            <person name="Haas M."/>
            <person name="Kono T."/>
            <person name="Macchietto M."/>
            <person name="Millas R."/>
            <person name="McGilp L."/>
            <person name="Shao M."/>
            <person name="Duquette J."/>
            <person name="Hirsch C.N."/>
            <person name="Kimball J."/>
        </authorList>
    </citation>
    <scope>NUCLEOTIDE SEQUENCE</scope>
    <source>
        <tissue evidence="2">Fresh leaf tissue</tissue>
    </source>
</reference>
<feature type="compositionally biased region" description="Polar residues" evidence="1">
    <location>
        <begin position="72"/>
        <end position="81"/>
    </location>
</feature>
<sequence>MESLLTYKFRLTTSCGVSMLILVGVGVDIVSEPGKSSSLVDCMVECAAEVMSCASECGGKARPRPVSGVPPTASTATAQLV</sequence>
<evidence type="ECO:0000313" key="3">
    <source>
        <dbReference type="Proteomes" id="UP000729402"/>
    </source>
</evidence>
<dbReference type="AlphaFoldDB" id="A0A8J5TKN2"/>
<reference evidence="2" key="2">
    <citation type="submission" date="2021-02" db="EMBL/GenBank/DDBJ databases">
        <authorList>
            <person name="Kimball J.A."/>
            <person name="Haas M.W."/>
            <person name="Macchietto M."/>
            <person name="Kono T."/>
            <person name="Duquette J."/>
            <person name="Shao M."/>
        </authorList>
    </citation>
    <scope>NUCLEOTIDE SEQUENCE</scope>
    <source>
        <tissue evidence="2">Fresh leaf tissue</tissue>
    </source>
</reference>
<evidence type="ECO:0000313" key="2">
    <source>
        <dbReference type="EMBL" id="KAG8081801.1"/>
    </source>
</evidence>
<name>A0A8J5TKN2_ZIZPA</name>
<comment type="caution">
    <text evidence="2">The sequence shown here is derived from an EMBL/GenBank/DDBJ whole genome shotgun (WGS) entry which is preliminary data.</text>
</comment>
<organism evidence="2 3">
    <name type="scientific">Zizania palustris</name>
    <name type="common">Northern wild rice</name>
    <dbReference type="NCBI Taxonomy" id="103762"/>
    <lineage>
        <taxon>Eukaryota</taxon>
        <taxon>Viridiplantae</taxon>
        <taxon>Streptophyta</taxon>
        <taxon>Embryophyta</taxon>
        <taxon>Tracheophyta</taxon>
        <taxon>Spermatophyta</taxon>
        <taxon>Magnoliopsida</taxon>
        <taxon>Liliopsida</taxon>
        <taxon>Poales</taxon>
        <taxon>Poaceae</taxon>
        <taxon>BOP clade</taxon>
        <taxon>Oryzoideae</taxon>
        <taxon>Oryzeae</taxon>
        <taxon>Zizaniinae</taxon>
        <taxon>Zizania</taxon>
    </lineage>
</organism>
<dbReference type="Proteomes" id="UP000729402">
    <property type="component" value="Unassembled WGS sequence"/>
</dbReference>
<evidence type="ECO:0000256" key="1">
    <source>
        <dbReference type="SAM" id="MobiDB-lite"/>
    </source>
</evidence>
<proteinExistence type="predicted"/>
<keyword evidence="3" id="KW-1185">Reference proteome</keyword>
<gene>
    <name evidence="2" type="ORF">GUJ93_ZPchr0014g46602</name>
</gene>
<dbReference type="EMBL" id="JAAALK010000086">
    <property type="protein sequence ID" value="KAG8081801.1"/>
    <property type="molecule type" value="Genomic_DNA"/>
</dbReference>
<accession>A0A8J5TKN2</accession>
<protein>
    <submittedName>
        <fullName evidence="2">Uncharacterized protein</fullName>
    </submittedName>
</protein>
<feature type="region of interest" description="Disordered" evidence="1">
    <location>
        <begin position="59"/>
        <end position="81"/>
    </location>
</feature>